<dbReference type="PANTHER" id="PTHR16026">
    <property type="entry name" value="CARTILAGE ACIDIC PROTEIN 1"/>
    <property type="match status" value="1"/>
</dbReference>
<dbReference type="Proteomes" id="UP000247409">
    <property type="component" value="Unassembled WGS sequence"/>
</dbReference>
<comment type="caution">
    <text evidence="3">The sequence shown here is derived from an EMBL/GenBank/DDBJ whole genome shotgun (WGS) entry which is preliminary data.</text>
</comment>
<gene>
    <name evidence="3" type="ORF">BWQ96_05193</name>
</gene>
<dbReference type="SUPFAM" id="SSF69318">
    <property type="entry name" value="Integrin alpha N-terminal domain"/>
    <property type="match status" value="2"/>
</dbReference>
<dbReference type="Pfam" id="PF13517">
    <property type="entry name" value="FG-GAP_3"/>
    <property type="match status" value="1"/>
</dbReference>
<dbReference type="AlphaFoldDB" id="A0A2V3ISG8"/>
<dbReference type="Gene3D" id="2.130.10.130">
    <property type="entry name" value="Integrin alpha, N-terminal"/>
    <property type="match status" value="1"/>
</dbReference>
<evidence type="ECO:0000259" key="2">
    <source>
        <dbReference type="Pfam" id="PF07593"/>
    </source>
</evidence>
<evidence type="ECO:0000313" key="4">
    <source>
        <dbReference type="Proteomes" id="UP000247409"/>
    </source>
</evidence>
<feature type="domain" description="ASPIC/UnbV" evidence="2">
    <location>
        <begin position="510"/>
        <end position="575"/>
    </location>
</feature>
<organism evidence="3 4">
    <name type="scientific">Gracilariopsis chorda</name>
    <dbReference type="NCBI Taxonomy" id="448386"/>
    <lineage>
        <taxon>Eukaryota</taxon>
        <taxon>Rhodophyta</taxon>
        <taxon>Florideophyceae</taxon>
        <taxon>Rhodymeniophycidae</taxon>
        <taxon>Gracilariales</taxon>
        <taxon>Gracilariaceae</taxon>
        <taxon>Gracilariopsis</taxon>
    </lineage>
</organism>
<dbReference type="InterPro" id="IPR011519">
    <property type="entry name" value="UnbV_ASPIC"/>
</dbReference>
<dbReference type="PANTHER" id="PTHR16026:SF0">
    <property type="entry name" value="CARTILAGE ACIDIC PROTEIN 1"/>
    <property type="match status" value="1"/>
</dbReference>
<evidence type="ECO:0000313" key="3">
    <source>
        <dbReference type="EMBL" id="PXF45052.1"/>
    </source>
</evidence>
<dbReference type="Pfam" id="PF07593">
    <property type="entry name" value="UnbV_ASPIC"/>
    <property type="match status" value="1"/>
</dbReference>
<proteinExistence type="predicted"/>
<dbReference type="InterPro" id="IPR028994">
    <property type="entry name" value="Integrin_alpha_N"/>
</dbReference>
<evidence type="ECO:0000256" key="1">
    <source>
        <dbReference type="ARBA" id="ARBA00022729"/>
    </source>
</evidence>
<dbReference type="InterPro" id="IPR013517">
    <property type="entry name" value="FG-GAP"/>
</dbReference>
<dbReference type="OrthoDB" id="10051983at2759"/>
<dbReference type="EMBL" id="NBIV01000072">
    <property type="protein sequence ID" value="PXF45052.1"/>
    <property type="molecule type" value="Genomic_DNA"/>
</dbReference>
<protein>
    <recommendedName>
        <fullName evidence="2">ASPIC/UnbV domain-containing protein</fullName>
    </recommendedName>
</protein>
<name>A0A2V3ISG8_9FLOR</name>
<reference evidence="3 4" key="1">
    <citation type="journal article" date="2018" name="Mol. Biol. Evol.">
        <title>Analysis of the draft genome of the red seaweed Gracilariopsis chorda provides insights into genome size evolution in Rhodophyta.</title>
        <authorList>
            <person name="Lee J."/>
            <person name="Yang E.C."/>
            <person name="Graf L."/>
            <person name="Yang J.H."/>
            <person name="Qiu H."/>
            <person name="Zel Zion U."/>
            <person name="Chan C.X."/>
            <person name="Stephens T.G."/>
            <person name="Weber A.P.M."/>
            <person name="Boo G.H."/>
            <person name="Boo S.M."/>
            <person name="Kim K.M."/>
            <person name="Shin Y."/>
            <person name="Jung M."/>
            <person name="Lee S.J."/>
            <person name="Yim H.S."/>
            <person name="Lee J.H."/>
            <person name="Bhattacharya D."/>
            <person name="Yoon H.S."/>
        </authorList>
    </citation>
    <scope>NUCLEOTIDE SEQUENCE [LARGE SCALE GENOMIC DNA]</scope>
    <source>
        <strain evidence="3 4">SKKU-2015</strain>
        <tissue evidence="3">Whole body</tissue>
    </source>
</reference>
<dbReference type="InterPro" id="IPR027039">
    <property type="entry name" value="Crtac1"/>
</dbReference>
<accession>A0A2V3ISG8</accession>
<keyword evidence="1" id="KW-0732">Signal</keyword>
<keyword evidence="4" id="KW-1185">Reference proteome</keyword>
<sequence length="580" mass="64288">MPDNEATLLFNLNKSSTLTSRDVLKHLTFHLCTSRRQTLLLEKALWTLFNAYKRKVGSVLFRQYLVTQAVWRRIIIMQRITLLVGLVLTLSLHRTVHAADPAFRDVTPDVRIDTSSGKIKKFGSPAVADLDRDGLPDLLFCHHDTTFTELYFNSPGGTFTKAPWGIHHDSHGLVPFPISPWHKSMRFILSVGGNNGETPNHPLMFQVDTSRVVSEVSVQAGIDKAGGRGRSAAFLDLSMGAHPYWPDVIFTNAHALQGPSQYAYENTGQQRFTLRTLNGGFENTRNGLITVTDLETDGVMEVVSFPILQIWKVTAPFHMIDISNQVLPPGMNRGAVAAVAEIDYDNDGDFDIYLARAWLGTWMTPGIYEDILLENRNGKYYDVSASAKIPRGTVSHGVTTADFDNDGYMDIHVTQYTGSDLFLMNNGDGTFRTVRDVIVHDDSTRGDNAVAVDYDMDGKVDLIMSEGDKDEISLGGTFHVLKNSMSDSSVGNFIHIRVGHPWDRSCTPLNARIFVKSGTLAVTRRVGSPGTSVSTSYLETVHVGLGDRTMVDVIYVRYTNGYVVERRNVSHGQTVVLGLL</sequence>